<keyword evidence="6 10" id="KW-0418">Kinase</keyword>
<protein>
    <recommendedName>
        <fullName evidence="2">histidine kinase</fullName>
        <ecNumber evidence="2">2.7.13.3</ecNumber>
    </recommendedName>
</protein>
<dbReference type="PANTHER" id="PTHR41523:SF8">
    <property type="entry name" value="ETHYLENE RESPONSE SENSOR PROTEIN"/>
    <property type="match status" value="1"/>
</dbReference>
<proteinExistence type="predicted"/>
<keyword evidence="8" id="KW-0812">Transmembrane</keyword>
<keyword evidence="3" id="KW-0597">Phosphoprotein</keyword>
<dbReference type="InterPro" id="IPR036890">
    <property type="entry name" value="HATPase_C_sf"/>
</dbReference>
<gene>
    <name evidence="10" type="ORF">SAMN05216464_102552</name>
</gene>
<evidence type="ECO:0000256" key="7">
    <source>
        <dbReference type="ARBA" id="ARBA00022840"/>
    </source>
</evidence>
<dbReference type="AlphaFoldDB" id="A0A1G6XIR1"/>
<keyword evidence="4" id="KW-0808">Transferase</keyword>
<name>A0A1G6XIR1_9SPHI</name>
<dbReference type="EMBL" id="FNAI01000002">
    <property type="protein sequence ID" value="SDD78088.1"/>
    <property type="molecule type" value="Genomic_DNA"/>
</dbReference>
<dbReference type="Pfam" id="PF02518">
    <property type="entry name" value="HATPase_c"/>
    <property type="match status" value="1"/>
</dbReference>
<dbReference type="InterPro" id="IPR003594">
    <property type="entry name" value="HATPase_dom"/>
</dbReference>
<accession>A0A1G6XIR1</accession>
<evidence type="ECO:0000313" key="11">
    <source>
        <dbReference type="Proteomes" id="UP000199072"/>
    </source>
</evidence>
<keyword evidence="5" id="KW-0547">Nucleotide-binding</keyword>
<dbReference type="Pfam" id="PF07568">
    <property type="entry name" value="HisKA_2"/>
    <property type="match status" value="1"/>
</dbReference>
<reference evidence="10 11" key="1">
    <citation type="submission" date="2016-10" db="EMBL/GenBank/DDBJ databases">
        <authorList>
            <person name="de Groot N.N."/>
        </authorList>
    </citation>
    <scope>NUCLEOTIDE SEQUENCE [LARGE SCALE GENOMIC DNA]</scope>
    <source>
        <strain evidence="10 11">47C3B</strain>
    </source>
</reference>
<dbReference type="PROSITE" id="PS50109">
    <property type="entry name" value="HIS_KIN"/>
    <property type="match status" value="1"/>
</dbReference>
<keyword evidence="8" id="KW-0472">Membrane</keyword>
<dbReference type="RefSeq" id="WP_091146778.1">
    <property type="nucleotide sequence ID" value="NZ_FNAI01000002.1"/>
</dbReference>
<dbReference type="Proteomes" id="UP000199072">
    <property type="component" value="Unassembled WGS sequence"/>
</dbReference>
<evidence type="ECO:0000256" key="5">
    <source>
        <dbReference type="ARBA" id="ARBA00022741"/>
    </source>
</evidence>
<dbReference type="GO" id="GO:0005524">
    <property type="term" value="F:ATP binding"/>
    <property type="evidence" value="ECO:0007669"/>
    <property type="project" value="UniProtKB-KW"/>
</dbReference>
<dbReference type="STRING" id="1391627.SAMN05216464_102552"/>
<dbReference type="GO" id="GO:0004673">
    <property type="term" value="F:protein histidine kinase activity"/>
    <property type="evidence" value="ECO:0007669"/>
    <property type="project" value="UniProtKB-EC"/>
</dbReference>
<sequence>MNAYAVKFSIFTQINDYKNALLYDNKKGALKDSLFSIEKSRAISELEIKYQTTQKENNIAALNRQNTLQNKIVKQQKLSIIVLIIAAVLLFMFFVIAYNSFRIKNKANQRIQTLMKDLHHRVKNNLQILSGLFTMQIESLSDEQSKAALRENETRLTSMNLIHHKLYHDHSTTQIEMEEYLTKLLHHVKASFGGDKAKNVELKIEISPLMLEADKAVAIGLIVNELATNAFKYAFDDKPGEIYLGIQKSGKSKILLSLYDNGKGIPHVHKKDEVSFGLKLVNLMTRQLGAQMNVSSGNGTSYKFEINI</sequence>
<dbReference type="EC" id="2.7.13.3" evidence="2"/>
<evidence type="ECO:0000259" key="9">
    <source>
        <dbReference type="PROSITE" id="PS50109"/>
    </source>
</evidence>
<evidence type="ECO:0000256" key="3">
    <source>
        <dbReference type="ARBA" id="ARBA00022553"/>
    </source>
</evidence>
<dbReference type="Gene3D" id="3.30.450.20">
    <property type="entry name" value="PAS domain"/>
    <property type="match status" value="1"/>
</dbReference>
<evidence type="ECO:0000256" key="4">
    <source>
        <dbReference type="ARBA" id="ARBA00022679"/>
    </source>
</evidence>
<dbReference type="SUPFAM" id="SSF55874">
    <property type="entry name" value="ATPase domain of HSP90 chaperone/DNA topoisomerase II/histidine kinase"/>
    <property type="match status" value="1"/>
</dbReference>
<organism evidence="10 11">
    <name type="scientific">Mucilaginibacter pineti</name>
    <dbReference type="NCBI Taxonomy" id="1391627"/>
    <lineage>
        <taxon>Bacteria</taxon>
        <taxon>Pseudomonadati</taxon>
        <taxon>Bacteroidota</taxon>
        <taxon>Sphingobacteriia</taxon>
        <taxon>Sphingobacteriales</taxon>
        <taxon>Sphingobacteriaceae</taxon>
        <taxon>Mucilaginibacter</taxon>
    </lineage>
</organism>
<evidence type="ECO:0000256" key="2">
    <source>
        <dbReference type="ARBA" id="ARBA00012438"/>
    </source>
</evidence>
<dbReference type="InterPro" id="IPR011495">
    <property type="entry name" value="Sig_transdc_His_kin_sub2_dim/P"/>
</dbReference>
<comment type="catalytic activity">
    <reaction evidence="1">
        <text>ATP + protein L-histidine = ADP + protein N-phospho-L-histidine.</text>
        <dbReference type="EC" id="2.7.13.3"/>
    </reaction>
</comment>
<dbReference type="InterPro" id="IPR005467">
    <property type="entry name" value="His_kinase_dom"/>
</dbReference>
<dbReference type="OrthoDB" id="1523170at2"/>
<keyword evidence="11" id="KW-1185">Reference proteome</keyword>
<evidence type="ECO:0000256" key="1">
    <source>
        <dbReference type="ARBA" id="ARBA00000085"/>
    </source>
</evidence>
<evidence type="ECO:0000256" key="8">
    <source>
        <dbReference type="SAM" id="Phobius"/>
    </source>
</evidence>
<keyword evidence="7" id="KW-0067">ATP-binding</keyword>
<keyword evidence="8" id="KW-1133">Transmembrane helix</keyword>
<dbReference type="Gene3D" id="3.30.565.10">
    <property type="entry name" value="Histidine kinase-like ATPase, C-terminal domain"/>
    <property type="match status" value="1"/>
</dbReference>
<dbReference type="PANTHER" id="PTHR41523">
    <property type="entry name" value="TWO-COMPONENT SYSTEM SENSOR PROTEIN"/>
    <property type="match status" value="1"/>
</dbReference>
<evidence type="ECO:0000313" key="10">
    <source>
        <dbReference type="EMBL" id="SDD78088.1"/>
    </source>
</evidence>
<feature type="domain" description="Histidine kinase" evidence="9">
    <location>
        <begin position="117"/>
        <end position="308"/>
    </location>
</feature>
<feature type="transmembrane region" description="Helical" evidence="8">
    <location>
        <begin position="78"/>
        <end position="101"/>
    </location>
</feature>
<evidence type="ECO:0000256" key="6">
    <source>
        <dbReference type="ARBA" id="ARBA00022777"/>
    </source>
</evidence>